<dbReference type="Gene3D" id="3.40.960.10">
    <property type="entry name" value="VSR Endonuclease"/>
    <property type="match status" value="1"/>
</dbReference>
<accession>A0A7D5SLU9</accession>
<evidence type="ECO:0000313" key="8">
    <source>
        <dbReference type="Proteomes" id="UP000509684"/>
    </source>
</evidence>
<dbReference type="SUPFAM" id="SSF52980">
    <property type="entry name" value="Restriction endonuclease-like"/>
    <property type="match status" value="1"/>
</dbReference>
<evidence type="ECO:0000256" key="6">
    <source>
        <dbReference type="PIRNR" id="PIRNR018267"/>
    </source>
</evidence>
<dbReference type="AlphaFoldDB" id="A0A7D5SLU9"/>
<evidence type="ECO:0000256" key="2">
    <source>
        <dbReference type="ARBA" id="ARBA00022759"/>
    </source>
</evidence>
<dbReference type="GO" id="GO:0006298">
    <property type="term" value="P:mismatch repair"/>
    <property type="evidence" value="ECO:0007669"/>
    <property type="project" value="UniProtKB-UniRule"/>
</dbReference>
<comment type="function">
    <text evidence="6">May nick specific sequences that contain T:G mispairs resulting from m5C-deamination.</text>
</comment>
<proteinExistence type="inferred from homology"/>
<dbReference type="NCBIfam" id="TIGR00632">
    <property type="entry name" value="vsr"/>
    <property type="match status" value="1"/>
</dbReference>
<reference evidence="7 8" key="1">
    <citation type="journal article" date="2019" name="Microbiome">
        <title>Annotated bacterial chromosomes from frame-shift-corrected long-read metagenomic data.</title>
        <authorList>
            <person name="Arumugam K."/>
            <person name="Bagci C."/>
            <person name="Bessarab I."/>
            <person name="Beier S."/>
            <person name="Buchfink B."/>
            <person name="Gorska A."/>
            <person name="Qiu G."/>
            <person name="Huson D.H."/>
            <person name="Williams R.B.H."/>
        </authorList>
    </citation>
    <scope>NUCLEOTIDE SEQUENCE [LARGE SCALE GENOMIC DNA]</scope>
    <source>
        <strain evidence="7">SSA1</strain>
    </source>
</reference>
<evidence type="ECO:0000256" key="5">
    <source>
        <dbReference type="ARBA" id="ARBA00023204"/>
    </source>
</evidence>
<evidence type="ECO:0000313" key="7">
    <source>
        <dbReference type="EMBL" id="QLH49383.1"/>
    </source>
</evidence>
<dbReference type="REBASE" id="683583">
    <property type="entry name" value="V.AcoSSA1ORF5975P"/>
</dbReference>
<dbReference type="GO" id="GO:0016787">
    <property type="term" value="F:hydrolase activity"/>
    <property type="evidence" value="ECO:0007669"/>
    <property type="project" value="UniProtKB-KW"/>
</dbReference>
<keyword evidence="4 6" id="KW-0378">Hydrolase</keyword>
<dbReference type="Proteomes" id="UP000509684">
    <property type="component" value="Chromosome"/>
</dbReference>
<dbReference type="KEGG" id="acog:HWD57_05990"/>
<dbReference type="EMBL" id="CP058708">
    <property type="protein sequence ID" value="QLH49383.1"/>
    <property type="molecule type" value="Genomic_DNA"/>
</dbReference>
<organism evidence="7 8">
    <name type="scientific">Candidatus Accumulibacter cognatus</name>
    <dbReference type="NCBI Taxonomy" id="2954383"/>
    <lineage>
        <taxon>Bacteria</taxon>
        <taxon>Pseudomonadati</taxon>
        <taxon>Pseudomonadota</taxon>
        <taxon>Betaproteobacteria</taxon>
        <taxon>Candidatus Accumulibacter</taxon>
    </lineage>
</organism>
<dbReference type="InterPro" id="IPR004603">
    <property type="entry name" value="DNA_mismatch_endonuc_vsr"/>
</dbReference>
<protein>
    <recommendedName>
        <fullName evidence="6">Very short patch repair endonuclease</fullName>
        <ecNumber evidence="6">3.1.-.-</ecNumber>
    </recommendedName>
</protein>
<evidence type="ECO:0000256" key="3">
    <source>
        <dbReference type="ARBA" id="ARBA00022763"/>
    </source>
</evidence>
<keyword evidence="2 6" id="KW-0255">Endonuclease</keyword>
<dbReference type="EC" id="3.1.-.-" evidence="6"/>
<dbReference type="PIRSF" id="PIRSF018267">
    <property type="entry name" value="VSR_endonuc"/>
    <property type="match status" value="1"/>
</dbReference>
<comment type="similarity">
    <text evidence="6">Belongs to the vsr family.</text>
</comment>
<name>A0A7D5SLU9_9PROT</name>
<evidence type="ECO:0000256" key="1">
    <source>
        <dbReference type="ARBA" id="ARBA00022722"/>
    </source>
</evidence>
<keyword evidence="3 6" id="KW-0227">DNA damage</keyword>
<sequence length="134" mass="15681">MDTITPAERSALMGRIRSKDTRPEIVVRSLLYRLGYRFRLHRKDLPGKPDIVLPKYRKIIFVQGCFWHGHTCRLASKPKSNEGYWTAKIATNRARDARNTEALRLQGWTVLALWECDVRRLEGLEEKLRAFLQS</sequence>
<dbReference type="InterPro" id="IPR011335">
    <property type="entry name" value="Restrct_endonuc-II-like"/>
</dbReference>
<dbReference type="CDD" id="cd00221">
    <property type="entry name" value="Vsr"/>
    <property type="match status" value="1"/>
</dbReference>
<dbReference type="GO" id="GO:0004519">
    <property type="term" value="F:endonuclease activity"/>
    <property type="evidence" value="ECO:0007669"/>
    <property type="project" value="UniProtKB-KW"/>
</dbReference>
<evidence type="ECO:0000256" key="4">
    <source>
        <dbReference type="ARBA" id="ARBA00022801"/>
    </source>
</evidence>
<keyword evidence="5 6" id="KW-0234">DNA repair</keyword>
<gene>
    <name evidence="7" type="primary">vsr</name>
    <name evidence="7" type="ORF">HWD57_05990</name>
</gene>
<dbReference type="Pfam" id="PF03852">
    <property type="entry name" value="Vsr"/>
    <property type="match status" value="1"/>
</dbReference>
<keyword evidence="1 6" id="KW-0540">Nuclease</keyword>